<dbReference type="RefSeq" id="WP_313833330.1">
    <property type="nucleotide sequence ID" value="NZ_JAQOUE010000001.1"/>
</dbReference>
<dbReference type="InterPro" id="IPR050807">
    <property type="entry name" value="TransReg_Diox_bact_type"/>
</dbReference>
<protein>
    <submittedName>
        <fullName evidence="3">Cupin domain-containing protein</fullName>
    </submittedName>
</protein>
<dbReference type="SMART" id="SM00530">
    <property type="entry name" value="HTH_XRE"/>
    <property type="match status" value="1"/>
</dbReference>
<feature type="domain" description="HTH cro/C1-type" evidence="2">
    <location>
        <begin position="19"/>
        <end position="73"/>
    </location>
</feature>
<dbReference type="InterPro" id="IPR010982">
    <property type="entry name" value="Lambda_DNA-bd_dom_sf"/>
</dbReference>
<gene>
    <name evidence="3" type="ORF">PPG34_10930</name>
</gene>
<dbReference type="InterPro" id="IPR001387">
    <property type="entry name" value="Cro/C1-type_HTH"/>
</dbReference>
<dbReference type="PANTHER" id="PTHR46797:SF2">
    <property type="entry name" value="TRANSCRIPTIONAL REGULATOR"/>
    <property type="match status" value="1"/>
</dbReference>
<proteinExistence type="predicted"/>
<dbReference type="EMBL" id="JAQOUE010000001">
    <property type="protein sequence ID" value="MDT7042868.1"/>
    <property type="molecule type" value="Genomic_DNA"/>
</dbReference>
<dbReference type="PROSITE" id="PS50943">
    <property type="entry name" value="HTH_CROC1"/>
    <property type="match status" value="1"/>
</dbReference>
<organism evidence="3 4">
    <name type="scientific">Candidatus Nitronereus thalassa</name>
    <dbReference type="NCBI Taxonomy" id="3020898"/>
    <lineage>
        <taxon>Bacteria</taxon>
        <taxon>Pseudomonadati</taxon>
        <taxon>Nitrospirota</taxon>
        <taxon>Nitrospiria</taxon>
        <taxon>Nitrospirales</taxon>
        <taxon>Nitrospiraceae</taxon>
        <taxon>Candidatus Nitronereus</taxon>
    </lineage>
</organism>
<accession>A0ABU3K9A2</accession>
<dbReference type="Pfam" id="PF13560">
    <property type="entry name" value="HTH_31"/>
    <property type="match status" value="1"/>
</dbReference>
<comment type="caution">
    <text evidence="3">The sequence shown here is derived from an EMBL/GenBank/DDBJ whole genome shotgun (WGS) entry which is preliminary data.</text>
</comment>
<dbReference type="CDD" id="cd00093">
    <property type="entry name" value="HTH_XRE"/>
    <property type="match status" value="1"/>
</dbReference>
<dbReference type="InterPro" id="IPR014710">
    <property type="entry name" value="RmlC-like_jellyroll"/>
</dbReference>
<dbReference type="SUPFAM" id="SSF51182">
    <property type="entry name" value="RmlC-like cupins"/>
    <property type="match status" value="1"/>
</dbReference>
<dbReference type="SUPFAM" id="SSF47413">
    <property type="entry name" value="lambda repressor-like DNA-binding domains"/>
    <property type="match status" value="1"/>
</dbReference>
<dbReference type="Proteomes" id="UP001250932">
    <property type="component" value="Unassembled WGS sequence"/>
</dbReference>
<evidence type="ECO:0000313" key="4">
    <source>
        <dbReference type="Proteomes" id="UP001250932"/>
    </source>
</evidence>
<dbReference type="Gene3D" id="2.60.120.10">
    <property type="entry name" value="Jelly Rolls"/>
    <property type="match status" value="1"/>
</dbReference>
<dbReference type="InterPro" id="IPR011051">
    <property type="entry name" value="RmlC_Cupin_sf"/>
</dbReference>
<dbReference type="PANTHER" id="PTHR46797">
    <property type="entry name" value="HTH-TYPE TRANSCRIPTIONAL REGULATOR"/>
    <property type="match status" value="1"/>
</dbReference>
<dbReference type="Gene3D" id="1.10.260.40">
    <property type="entry name" value="lambda repressor-like DNA-binding domains"/>
    <property type="match status" value="1"/>
</dbReference>
<evidence type="ECO:0000259" key="2">
    <source>
        <dbReference type="PROSITE" id="PS50943"/>
    </source>
</evidence>
<reference evidence="3 4" key="1">
    <citation type="journal article" date="2023" name="ISME J.">
        <title>Cultivation and genomic characterization of novel and ubiquitous marine nitrite-oxidizing bacteria from the Nitrospirales.</title>
        <authorList>
            <person name="Mueller A.J."/>
            <person name="Daebeler A."/>
            <person name="Herbold C.W."/>
            <person name="Kirkegaard R.H."/>
            <person name="Daims H."/>
        </authorList>
    </citation>
    <scope>NUCLEOTIDE SEQUENCE [LARGE SCALE GENOMIC DNA]</scope>
    <source>
        <strain evidence="3 4">EB</strain>
    </source>
</reference>
<sequence>MSGKPRKSESTELRVGKAVRRMRKARQWSVRALAVKCGVSAGFISQVELGRAFPSIASLERIATVLGVTLGEFFQSTSSDGPFIVKKTERQVLQSKWSKAQIESLGPWSGARKLEALLVTLDSGGTSGSQLHTHETELLVVVFEGKVQLVFEDSVQSLQRGDAVMIPAGTPHRWKNTNVKSTQLLKVSPRLVL</sequence>
<dbReference type="Pfam" id="PF07883">
    <property type="entry name" value="Cupin_2"/>
    <property type="match status" value="1"/>
</dbReference>
<dbReference type="CDD" id="cd02209">
    <property type="entry name" value="cupin_XRE_C"/>
    <property type="match status" value="1"/>
</dbReference>
<evidence type="ECO:0000313" key="3">
    <source>
        <dbReference type="EMBL" id="MDT7042868.1"/>
    </source>
</evidence>
<dbReference type="InterPro" id="IPR013096">
    <property type="entry name" value="Cupin_2"/>
</dbReference>
<keyword evidence="1" id="KW-0238">DNA-binding</keyword>
<evidence type="ECO:0000256" key="1">
    <source>
        <dbReference type="ARBA" id="ARBA00023125"/>
    </source>
</evidence>
<keyword evidence="4" id="KW-1185">Reference proteome</keyword>
<name>A0ABU3K9A2_9BACT</name>